<dbReference type="Proteomes" id="UP000215450">
    <property type="component" value="Unassembled WGS sequence"/>
</dbReference>
<dbReference type="RefSeq" id="WP_032136884.1">
    <property type="nucleotide sequence ID" value="NZ_CCNJ01000033.1"/>
</dbReference>
<reference evidence="1" key="1">
    <citation type="submission" date="2017-05" db="EMBL/GenBank/DDBJ databases">
        <authorList>
            <person name="Song R."/>
            <person name="Chenine A.L."/>
            <person name="Ruprecht R.M."/>
        </authorList>
    </citation>
    <scope>NUCLEOTIDE SEQUENCE</scope>
    <source>
        <strain evidence="1">Kingella_eburonensis</strain>
    </source>
</reference>
<evidence type="ECO:0000313" key="1">
    <source>
        <dbReference type="EMBL" id="SMQ13231.1"/>
    </source>
</evidence>
<keyword evidence="3" id="KW-1185">Reference proteome</keyword>
<sequence length="66" mass="7725">MACLVELSNIHGHRLYVNTDYIRRVEPRNENPPTTVVVYSCAEGERYFEVDGYVDEVAMMLNEKMR</sequence>
<dbReference type="OrthoDB" id="8613495at2"/>
<proteinExistence type="predicted"/>
<organism evidence="2 3">
    <name type="scientific">Kingella negevensis</name>
    <dbReference type="NCBI Taxonomy" id="1522312"/>
    <lineage>
        <taxon>Bacteria</taxon>
        <taxon>Pseudomonadati</taxon>
        <taxon>Pseudomonadota</taxon>
        <taxon>Betaproteobacteria</taxon>
        <taxon>Neisseriales</taxon>
        <taxon>Neisseriaceae</taxon>
        <taxon>Kingella</taxon>
    </lineage>
</organism>
<reference evidence="2" key="2">
    <citation type="submission" date="2017-06" db="EMBL/GenBank/DDBJ databases">
        <authorList>
            <person name="Kim H.J."/>
            <person name="Triplett B.A."/>
        </authorList>
    </citation>
    <scope>NUCLEOTIDE SEQUENCE [LARGE SCALE GENOMIC DNA]</scope>
    <source>
        <strain evidence="2">Kingella_eburonensis</strain>
    </source>
</reference>
<dbReference type="EMBL" id="FXUV01000052">
    <property type="protein sequence ID" value="SMQ13231.1"/>
    <property type="molecule type" value="Genomic_DNA"/>
</dbReference>
<name>A0A238TBR8_9NEIS</name>
<reference evidence="3" key="3">
    <citation type="submission" date="2017-06" db="EMBL/GenBank/DDBJ databases">
        <authorList>
            <person name="Laurent S."/>
        </authorList>
    </citation>
    <scope>NUCLEOTIDE SEQUENCE [LARGE SCALE GENOMIC DNA]</scope>
</reference>
<dbReference type="AlphaFoldDB" id="A0A238TBR8"/>
<accession>A0A238TBR8</accession>
<gene>
    <name evidence="2" type="ORF">KEBURONENSIS_00290</name>
    <name evidence="1" type="ORF">KEBURONENSIS_00459</name>
</gene>
<evidence type="ECO:0000313" key="3">
    <source>
        <dbReference type="Proteomes" id="UP000215450"/>
    </source>
</evidence>
<protein>
    <submittedName>
        <fullName evidence="2">Uncharacterized protein</fullName>
    </submittedName>
</protein>
<dbReference type="EMBL" id="FXUV02000032">
    <property type="protein sequence ID" value="SNB73495.1"/>
    <property type="molecule type" value="Genomic_DNA"/>
</dbReference>
<evidence type="ECO:0000313" key="2">
    <source>
        <dbReference type="EMBL" id="SNB73495.1"/>
    </source>
</evidence>